<dbReference type="EMBL" id="JX869937">
    <property type="protein sequence ID" value="AFZ77035.1"/>
    <property type="molecule type" value="Genomic_DNA"/>
</dbReference>
<dbReference type="AlphaFoldDB" id="U5IGN4"/>
<protein>
    <submittedName>
        <fullName evidence="2">Magnetosome protein Mad21</fullName>
    </submittedName>
</protein>
<organism evidence="2">
    <name type="scientific">delta proteobacterium ML-1</name>
    <dbReference type="NCBI Taxonomy" id="947513"/>
    <lineage>
        <taxon>Bacteria</taxon>
        <taxon>Deltaproteobacteria</taxon>
    </lineage>
</organism>
<gene>
    <name evidence="2" type="primary">mad21</name>
    <name evidence="2" type="ORF">ALPM_00280</name>
</gene>
<dbReference type="Gene3D" id="1.10.287.1490">
    <property type="match status" value="1"/>
</dbReference>
<reference evidence="2" key="1">
    <citation type="journal article" date="2013" name="Environ. Microbiol.">
        <title>Comparative genomic analysis of magnetotactic bacteria from the Deltaproteobacteria provides new insights into magnetite and greigite magnetosome genes required for magnetotaxis.</title>
        <authorList>
            <person name="Lefevre C.T."/>
            <person name="Trubitsyn D."/>
            <person name="Abreu F."/>
            <person name="Kolinko S."/>
            <person name="Jogler C."/>
            <person name="de Almeida L.G."/>
            <person name="de Vasconcelos A.T."/>
            <person name="Kube M."/>
            <person name="Reinhardt R."/>
            <person name="Lins U."/>
            <person name="Pignol D."/>
            <person name="Schuler D."/>
            <person name="Bazylinski D.A."/>
            <person name="Ginet N."/>
        </authorList>
    </citation>
    <scope>NUCLEOTIDE SEQUENCE</scope>
    <source>
        <strain evidence="2">ML-1</strain>
    </source>
</reference>
<sequence>MHGMTHEDLLRDPDVAALLERREELDCTHRELVRSIEELRSEHVALSERLRLLNREQAVARHDRNGLRNETASLKTRLQTLTEQMRAGGPEYMARKETLRKLTEKRRAMRERVDELDQECVAIGSRVTALEMDLIQAQEQLGSLEEQKQAIVDEISGRLSNTSLDRDEVEKHLNEVALEFRDAVTRRDEVLEEHGQVSEAMAAVGAEVKDYAERIDVLERMRALDQELRKLTKRAEGERRETGQAEQNLSEARAALALSQEMLAERVEKTEALERRSTEIQTLVGSYQAAKSAMEAKEESLRLARESLAGFEKELREILVVLPLVGSDVRALRQGLERVARGG</sequence>
<evidence type="ECO:0000313" key="2">
    <source>
        <dbReference type="EMBL" id="AFZ77035.1"/>
    </source>
</evidence>
<keyword evidence="1" id="KW-0175">Coiled coil</keyword>
<name>U5IGN4_9DELT</name>
<feature type="coiled-coil region" evidence="1">
    <location>
        <begin position="287"/>
        <end position="314"/>
    </location>
</feature>
<evidence type="ECO:0000256" key="1">
    <source>
        <dbReference type="SAM" id="Coils"/>
    </source>
</evidence>
<feature type="coiled-coil region" evidence="1">
    <location>
        <begin position="214"/>
        <end position="248"/>
    </location>
</feature>
<feature type="coiled-coil region" evidence="1">
    <location>
        <begin position="22"/>
        <end position="154"/>
    </location>
</feature>
<proteinExistence type="predicted"/>
<accession>U5IGN4</accession>